<dbReference type="SMART" id="SM00089">
    <property type="entry name" value="PKD"/>
    <property type="match status" value="1"/>
</dbReference>
<proteinExistence type="predicted"/>
<dbReference type="Pfam" id="PF18911">
    <property type="entry name" value="PKD_4"/>
    <property type="match status" value="1"/>
</dbReference>
<evidence type="ECO:0000313" key="6">
    <source>
        <dbReference type="EMBL" id="EAP87244.1"/>
    </source>
</evidence>
<dbReference type="RefSeq" id="WP_013185925.1">
    <property type="nucleotide sequence ID" value="NC_014230.1"/>
</dbReference>
<dbReference type="GeneID" id="89454441"/>
<evidence type="ECO:0000256" key="3">
    <source>
        <dbReference type="SAM" id="SignalP"/>
    </source>
</evidence>
<dbReference type="InterPro" id="IPR008979">
    <property type="entry name" value="Galactose-bd-like_sf"/>
</dbReference>
<dbReference type="OrthoDB" id="9765926at2"/>
<gene>
    <name evidence="6" type="ordered locus">CA2559_00775</name>
</gene>
<dbReference type="SUPFAM" id="SSF49785">
    <property type="entry name" value="Galactose-binding domain-like"/>
    <property type="match status" value="1"/>
</dbReference>
<dbReference type="InterPro" id="IPR026341">
    <property type="entry name" value="T9SS_type_B"/>
</dbReference>
<name>A3U4S7_CROAH</name>
<dbReference type="PROSITE" id="PS51829">
    <property type="entry name" value="P_HOMO_B"/>
    <property type="match status" value="1"/>
</dbReference>
<dbReference type="eggNOG" id="COG3291">
    <property type="taxonomic scope" value="Bacteria"/>
</dbReference>
<dbReference type="Pfam" id="PF13585">
    <property type="entry name" value="CHU_C"/>
    <property type="match status" value="1"/>
</dbReference>
<dbReference type="InterPro" id="IPR035914">
    <property type="entry name" value="Sperma_CUB_dom_sf"/>
</dbReference>
<dbReference type="Gene3D" id="2.60.40.10">
    <property type="entry name" value="Immunoglobulins"/>
    <property type="match status" value="1"/>
</dbReference>
<feature type="chain" id="PRO_5002660409" evidence="3">
    <location>
        <begin position="19"/>
        <end position="2364"/>
    </location>
</feature>
<dbReference type="STRING" id="216432.CA2559_00775"/>
<evidence type="ECO:0000313" key="7">
    <source>
        <dbReference type="Proteomes" id="UP000002297"/>
    </source>
</evidence>
<dbReference type="InterPro" id="IPR013783">
    <property type="entry name" value="Ig-like_fold"/>
</dbReference>
<evidence type="ECO:0000259" key="4">
    <source>
        <dbReference type="PROSITE" id="PS50093"/>
    </source>
</evidence>
<dbReference type="Pfam" id="PF01483">
    <property type="entry name" value="P_proprotein"/>
    <property type="match status" value="1"/>
</dbReference>
<keyword evidence="7" id="KW-1185">Reference proteome</keyword>
<reference evidence="6 7" key="1">
    <citation type="journal article" date="2010" name="J. Bacteriol.">
        <title>The complete genome sequence of Croceibacter atlanticus HTCC2559T.</title>
        <authorList>
            <person name="Oh H.M."/>
            <person name="Kang I."/>
            <person name="Ferriera S."/>
            <person name="Giovannoni S.J."/>
            <person name="Cho J.C."/>
        </authorList>
    </citation>
    <scope>NUCLEOTIDE SEQUENCE [LARGE SCALE GENOMIC DNA]</scope>
    <source>
        <strain evidence="7">ATCC BAA-628 / HTCC2559 / KCTC 12090</strain>
    </source>
</reference>
<dbReference type="HOGENOM" id="CLU_001022_0_0_10"/>
<dbReference type="eggNOG" id="COG4935">
    <property type="taxonomic scope" value="Bacteria"/>
</dbReference>
<dbReference type="InterPro" id="IPR000601">
    <property type="entry name" value="PKD_dom"/>
</dbReference>
<accession>A3U4S7</accession>
<sequence length="2364" mass="256224">MKKLLPLLFLCFTFICNAQDVNMQNGSSSQCTGMFYDSGGPSGAPQSNENLIYTFCPDFAEGAIQFDFTFFQTQQNVDIMTIYDGDDTTAPVIGMYSGNIMDPFTVVASSLNPTGCLTVEYISNPTGNAPGWEAEVSCYVPCQIITPQIDSVTPSVFVNDIYRTCLGDELTLTGSGTFSEGYDENPVFNWAFGDGTTAVGETVTHTYAASGGYEVILSITDQYNCTSVMPATQVIQVATEPDFTGTSAADSEICIGETTDITGNVSPVDFTVECTPPVAGTTFLPDGDGVSYETCITVDCFNDGQTLDDISNFLQVCINMEHSYIGDLDIELTSPSGESIFIRQQAGGGTFLGCPIDDTTSGPGTGRQYCFDPNATVDLTGAPTDGGCPSGTSITPGTYMTDEPFTDLLGSTLNGDWCLTITDNITLDDGYIFEWFLDFDSSIVPPDQSFTPVITNEEWQADPTIVATNGNVITVEPDTVGQNCYTYIAEDDYGCTYTETVCIDVLPTPVANMPQDIVLCNEISPIVVDLTENDDDVLGTQTAADYTITYHESQADADMGMPLIADPTMFTPSSNPQTIFVRIEDATSGNCYDTASFTISSFTAEVGLLDDLTQCDNGTPDTSLFDLTENELNALNGQDPNDFTVTYHTTQANADAGTPSILTPNAYLNTANPELIYVRVENNLNVDCYDTGRFSLIVNVQPIANEPQDIELCSTGGGITFDLTENDDDVLGAQTASDVTITYHESQADADLGTPIIPNATSYTAGSNPQTIFVRIEDANSGECFDTNSFVISSFEVSIGELEDFAQCESDGPGTSTFDLTQNDDEALNGQDPNNYTVTYHSSQADADNDVAIAGDPTAYQNTSNPQTIFVRVEENSSVDCFVTDTFTLTVNDTPIANMPPNLEQCSTGGPSQLFDLTQVEGDVLGGQDATQFSITYHNSQADADANIPIVEDPTAYPNMSNPETIFVRIENNIDSSCYDTTSFQLIVNDRPSVAAAPQDLEECEDAMGNAFFNLETNTPIVLGAQDPNSYDVTYYESQLDADTPNAPIGNTTNYTALSNPQIIYIRIQNTASPECYETVSFQIESFSVAIGEPDDLFACDEGTGGFAEFNLTNNDNSVLAGQDPFLYTVTYHDTQAGADTNDTSIPDPTAYTNTTNPQTVFVRVENDENTTCYLTASFQLETTPSAPIQDPEPLEVCDTDNDGFSEFDLDSTSNGIALGNPDLVVTFHPTQSDAINGVNDLSSPYGNVMEDTQTVYVRVEDDINGCVLFTELELIVYDSPLLETPDPLVLCDLGSDGEEVFDLTQAEMQILDGLDPALYDITYHETLMQAMDNMGAIGNPTAYTNQGNPQTIYVRVTDPSNMADCNNIVELELRVRDLPAANQPEELEVCDDETGVDTEDEVATFDLTTMDTVINGDANVDIFYYETTADIPGNPIADPESYVNIANPQTLEVRVEDEFGCENFTTLTLVVNPNPSIADMIFEYELCDIDNDGVEEFDLESQTMMILNNEPDVSITYHETMAEAEMGTDAIDTTQPYQNTEANVDDIYIRAENDITGCTTIRQLDLIVTASPEIESLDDLFQCDDDGDGEAIFDLTQNTPNALGTTQPDVTVSYHESETEAEDGTMPISMPQMYENQTNPQTIWIRLEGDDTQCVTVGSFEITVEALPVVNAPTALRICNDDYDDPAITTFDLTVKDEEITGQSPVLSNIEVYYYESQADLDNDNPIADPAMYENTQNNQTIFVEVVDTATMGQCSDTTTMTLTVLPLPSPSSTNENGELDQESCDDSDGIIDTMADFDLTASGDVIAMGENVDLTYHLSEQDALDNINAIPAAEETAYNTVTRTIWVRVENGNQNNTCSVLVSFEVVVNANPVLTDTSYTAALCEPEDTTPGITAFDAQEVTNNLVPDLLATPIADFTVTYHFTQAEADMGVNAIPDGFLFSEAVNNPVYIRVVDNTTMTQCYNSDNLAELTITVDTQPEFVMGDVDDIFLCADSAMDQDTSTMFDLTVRDGQIDGSMNPDTEVVYYASQADYDAGIEIDAADAVMYTNTVNPQTIIAELFNPVTGCRSDGTVEFDLVVQSLPVLPAALQMPQGDIVCTDAQGNVLSPFDIGYDLGATDGLEYTYDWTPDNIDADGDGNEDAIYTVTSLTQATTYSVVITRVNDPVSGMPSCENGLDENGNPYTVTFTPSSAPFAANASVTETSFNEEAEYTVTVTPLGQDGQPLPLEDYLYRIDDGPLQTSNVFTGVGPGSHIGYAVDVEGCGEVGDPFGIIDYPRFFTPNGDGYNDTWNIIGIDGQPAAKIYIFDRYGKLLKQLSPTGNGWDGTFNGRVLPSDDYWFSVEFVEPADGSIQEFRANFTLKR</sequence>
<dbReference type="GO" id="GO:0006508">
    <property type="term" value="P:proteolysis"/>
    <property type="evidence" value="ECO:0007669"/>
    <property type="project" value="UniProtKB-KW"/>
</dbReference>
<protein>
    <submittedName>
        <fullName evidence="6">Iron-regulated protein FrpC</fullName>
    </submittedName>
</protein>
<dbReference type="InterPro" id="IPR002884">
    <property type="entry name" value="P_dom"/>
</dbReference>
<dbReference type="SUPFAM" id="SSF49854">
    <property type="entry name" value="Spermadhesin, CUB domain"/>
    <property type="match status" value="1"/>
</dbReference>
<feature type="domain" description="PKD" evidence="4">
    <location>
        <begin position="153"/>
        <end position="221"/>
    </location>
</feature>
<dbReference type="InterPro" id="IPR035986">
    <property type="entry name" value="PKD_dom_sf"/>
</dbReference>
<dbReference type="KEGG" id="cat:CA2559_00775"/>
<feature type="signal peptide" evidence="3">
    <location>
        <begin position="1"/>
        <end position="18"/>
    </location>
</feature>
<dbReference type="InterPro" id="IPR022409">
    <property type="entry name" value="PKD/Chitinase_dom"/>
</dbReference>
<evidence type="ECO:0000256" key="2">
    <source>
        <dbReference type="ARBA" id="ARBA00022801"/>
    </source>
</evidence>
<dbReference type="Gene3D" id="2.60.120.260">
    <property type="entry name" value="Galactose-binding domain-like"/>
    <property type="match status" value="1"/>
</dbReference>
<keyword evidence="2" id="KW-0378">Hydrolase</keyword>
<dbReference type="PROSITE" id="PS50093">
    <property type="entry name" value="PKD"/>
    <property type="match status" value="1"/>
</dbReference>
<keyword evidence="1" id="KW-0645">Protease</keyword>
<dbReference type="EMBL" id="CP002046">
    <property type="protein sequence ID" value="EAP87244.1"/>
    <property type="molecule type" value="Genomic_DNA"/>
</dbReference>
<evidence type="ECO:0000259" key="5">
    <source>
        <dbReference type="PROSITE" id="PS51829"/>
    </source>
</evidence>
<dbReference type="NCBIfam" id="TIGR04131">
    <property type="entry name" value="Bac_Flav_CTERM"/>
    <property type="match status" value="1"/>
</dbReference>
<dbReference type="GO" id="GO:0004252">
    <property type="term" value="F:serine-type endopeptidase activity"/>
    <property type="evidence" value="ECO:0007669"/>
    <property type="project" value="InterPro"/>
</dbReference>
<feature type="domain" description="P/Homo B" evidence="5">
    <location>
        <begin position="265"/>
        <end position="446"/>
    </location>
</feature>
<dbReference type="Gene3D" id="2.60.120.290">
    <property type="entry name" value="Spermadhesin, CUB domain"/>
    <property type="match status" value="1"/>
</dbReference>
<dbReference type="Proteomes" id="UP000002297">
    <property type="component" value="Chromosome"/>
</dbReference>
<dbReference type="SUPFAM" id="SSF49299">
    <property type="entry name" value="PKD domain"/>
    <property type="match status" value="1"/>
</dbReference>
<evidence type="ECO:0000256" key="1">
    <source>
        <dbReference type="ARBA" id="ARBA00022670"/>
    </source>
</evidence>
<organism evidence="6 7">
    <name type="scientific">Croceibacter atlanticus (strain ATCC BAA-628 / JCM 21780 / CIP 108009 / IAM 15332 / KCTC 12090 / HTCC2559)</name>
    <dbReference type="NCBI Taxonomy" id="216432"/>
    <lineage>
        <taxon>Bacteria</taxon>
        <taxon>Pseudomonadati</taxon>
        <taxon>Bacteroidota</taxon>
        <taxon>Flavobacteriia</taxon>
        <taxon>Flavobacteriales</taxon>
        <taxon>Flavobacteriaceae</taxon>
        <taxon>Croceibacter</taxon>
    </lineage>
</organism>
<dbReference type="CDD" id="cd00146">
    <property type="entry name" value="PKD"/>
    <property type="match status" value="1"/>
</dbReference>
<keyword evidence="3" id="KW-0732">Signal</keyword>